<evidence type="ECO:0000256" key="2">
    <source>
        <dbReference type="RuleBase" id="RU003749"/>
    </source>
</evidence>
<protein>
    <recommendedName>
        <fullName evidence="2">Anti-sigma factor antagonist</fullName>
    </recommendedName>
</protein>
<reference evidence="4 5" key="1">
    <citation type="submission" date="2020-01" db="EMBL/GenBank/DDBJ databases">
        <title>Microvirga sp. nov., an arsenate reduction bacterium isolated from Tibet hotspring sediments.</title>
        <authorList>
            <person name="Yuan C.-G."/>
        </authorList>
    </citation>
    <scope>NUCLEOTIDE SEQUENCE [LARGE SCALE GENOMIC DNA]</scope>
    <source>
        <strain evidence="4 5">SYSU G3D203</strain>
    </source>
</reference>
<keyword evidence="5" id="KW-1185">Reference proteome</keyword>
<dbReference type="RefSeq" id="WP_161721676.1">
    <property type="nucleotide sequence ID" value="NZ_JAAAXI010000002.1"/>
</dbReference>
<evidence type="ECO:0000256" key="1">
    <source>
        <dbReference type="ARBA" id="ARBA00009013"/>
    </source>
</evidence>
<name>A0ABW9YS15_9HYPH</name>
<dbReference type="PROSITE" id="PS50801">
    <property type="entry name" value="STAS"/>
    <property type="match status" value="1"/>
</dbReference>
<dbReference type="PANTHER" id="PTHR33495:SF2">
    <property type="entry name" value="ANTI-SIGMA FACTOR ANTAGONIST TM_1081-RELATED"/>
    <property type="match status" value="1"/>
</dbReference>
<dbReference type="PANTHER" id="PTHR33495">
    <property type="entry name" value="ANTI-SIGMA FACTOR ANTAGONIST TM_1081-RELATED-RELATED"/>
    <property type="match status" value="1"/>
</dbReference>
<evidence type="ECO:0000313" key="5">
    <source>
        <dbReference type="Proteomes" id="UP000818323"/>
    </source>
</evidence>
<comment type="similarity">
    <text evidence="1 2">Belongs to the anti-sigma-factor antagonist family.</text>
</comment>
<comment type="caution">
    <text evidence="4">The sequence shown here is derived from an EMBL/GenBank/DDBJ whole genome shotgun (WGS) entry which is preliminary data.</text>
</comment>
<organism evidence="4 5">
    <name type="scientific">Microvirga arsenatis</name>
    <dbReference type="NCBI Taxonomy" id="2692265"/>
    <lineage>
        <taxon>Bacteria</taxon>
        <taxon>Pseudomonadati</taxon>
        <taxon>Pseudomonadota</taxon>
        <taxon>Alphaproteobacteria</taxon>
        <taxon>Hyphomicrobiales</taxon>
        <taxon>Methylobacteriaceae</taxon>
        <taxon>Microvirga</taxon>
    </lineage>
</organism>
<dbReference type="NCBIfam" id="TIGR00377">
    <property type="entry name" value="ant_ant_sig"/>
    <property type="match status" value="1"/>
</dbReference>
<accession>A0ABW9YS15</accession>
<gene>
    <name evidence="4" type="ORF">GR303_01730</name>
</gene>
<dbReference type="Pfam" id="PF01740">
    <property type="entry name" value="STAS"/>
    <property type="match status" value="1"/>
</dbReference>
<dbReference type="EMBL" id="JAAAXJ010000001">
    <property type="protein sequence ID" value="NBJ23079.1"/>
    <property type="molecule type" value="Genomic_DNA"/>
</dbReference>
<dbReference type="CDD" id="cd07043">
    <property type="entry name" value="STAS_anti-anti-sigma_factors"/>
    <property type="match status" value="1"/>
</dbReference>
<dbReference type="InterPro" id="IPR003658">
    <property type="entry name" value="Anti-sigma_ant"/>
</dbReference>
<dbReference type="Proteomes" id="UP000818323">
    <property type="component" value="Unassembled WGS sequence"/>
</dbReference>
<dbReference type="InterPro" id="IPR036513">
    <property type="entry name" value="STAS_dom_sf"/>
</dbReference>
<evidence type="ECO:0000259" key="3">
    <source>
        <dbReference type="PROSITE" id="PS50801"/>
    </source>
</evidence>
<dbReference type="SUPFAM" id="SSF52091">
    <property type="entry name" value="SpoIIaa-like"/>
    <property type="match status" value="1"/>
</dbReference>
<proteinExistence type="inferred from homology"/>
<dbReference type="InterPro" id="IPR002645">
    <property type="entry name" value="STAS_dom"/>
</dbReference>
<dbReference type="Gene3D" id="3.30.750.24">
    <property type="entry name" value="STAS domain"/>
    <property type="match status" value="1"/>
</dbReference>
<evidence type="ECO:0000313" key="4">
    <source>
        <dbReference type="EMBL" id="NBJ23079.1"/>
    </source>
</evidence>
<feature type="domain" description="STAS" evidence="3">
    <location>
        <begin position="11"/>
        <end position="110"/>
    </location>
</feature>
<sequence>MILEVEQLQTDTTLIRLKGRLDAAAAPDLLAHLNEAVAEGRNSFIIDLAEASFIDSTGLGALVSGFKAARKSGGDLRLAAPSPQVQRLLRLTTLDRVFSIVETPRASQRP</sequence>